<keyword evidence="3" id="KW-0808">Transferase</keyword>
<dbReference type="EMBL" id="PDCK01000040">
    <property type="protein sequence ID" value="PRQ47965.1"/>
    <property type="molecule type" value="Genomic_DNA"/>
</dbReference>
<dbReference type="SUPFAM" id="SSF47226">
    <property type="entry name" value="Histidine-containing phosphotransfer domain, HPT domain"/>
    <property type="match status" value="1"/>
</dbReference>
<keyword evidence="4" id="KW-1185">Reference proteome</keyword>
<comment type="domain">
    <text evidence="2">Histidine-containing phosphotransfer domain (HPt) contains an active histidine that mediates the phosphotransfer.</text>
</comment>
<comment type="caution">
    <text evidence="3">The sequence shown here is derived from an EMBL/GenBank/DDBJ whole genome shotgun (WGS) entry which is preliminary data.</text>
</comment>
<dbReference type="GO" id="GO:0005634">
    <property type="term" value="C:nucleus"/>
    <property type="evidence" value="ECO:0007669"/>
    <property type="project" value="UniProtKB-SubCell"/>
</dbReference>
<sequence length="92" mass="10665">MFKAIFCFHFGGEKGFLDDPFAQLKKLQDENSPDSVVEVVSLFFQDSEKFLNNMARALKYVGDEEMMLIMYSNRVSSCFIVFGKYEWLIVAL</sequence>
<dbReference type="GO" id="GO:0005829">
    <property type="term" value="C:cytosol"/>
    <property type="evidence" value="ECO:0007669"/>
    <property type="project" value="UniProtKB-SubCell"/>
</dbReference>
<evidence type="ECO:0000313" key="4">
    <source>
        <dbReference type="Proteomes" id="UP000238479"/>
    </source>
</evidence>
<accession>A0A2P6RNF7</accession>
<dbReference type="GO" id="GO:0000160">
    <property type="term" value="P:phosphorelay signal transduction system"/>
    <property type="evidence" value="ECO:0007669"/>
    <property type="project" value="UniProtKB-UniRule"/>
</dbReference>
<comment type="subcellular location">
    <subcellularLocation>
        <location evidence="2">Cytoplasm</location>
        <location evidence="2">Cytosol</location>
    </subcellularLocation>
    <subcellularLocation>
        <location evidence="2">Nucleus</location>
    </subcellularLocation>
</comment>
<dbReference type="STRING" id="74649.A0A2P6RNF7"/>
<dbReference type="PANTHER" id="PTHR28242:SF13">
    <property type="entry name" value="HISTIDINE-CONTAINING PHOSPHOTRANSFER PROTEIN 5"/>
    <property type="match status" value="1"/>
</dbReference>
<gene>
    <name evidence="3" type="ORF">RchiOBHm_Chr2g0105441</name>
</gene>
<dbReference type="Gene3D" id="1.20.120.160">
    <property type="entry name" value="HPT domain"/>
    <property type="match status" value="1"/>
</dbReference>
<dbReference type="InterPro" id="IPR036641">
    <property type="entry name" value="HPT_dom_sf"/>
</dbReference>
<keyword evidence="3" id="KW-0418">Kinase</keyword>
<protein>
    <recommendedName>
        <fullName evidence="2">Histidine-containing phosphotransfer protein</fullName>
    </recommendedName>
</protein>
<dbReference type="GO" id="GO:0009927">
    <property type="term" value="F:histidine phosphotransfer kinase activity"/>
    <property type="evidence" value="ECO:0007669"/>
    <property type="project" value="UniProtKB-UniRule"/>
</dbReference>
<evidence type="ECO:0000313" key="3">
    <source>
        <dbReference type="EMBL" id="PRQ47965.1"/>
    </source>
</evidence>
<proteinExistence type="predicted"/>
<evidence type="ECO:0000256" key="2">
    <source>
        <dbReference type="RuleBase" id="RU369004"/>
    </source>
</evidence>
<keyword evidence="1 2" id="KW-0902">Two-component regulatory system</keyword>
<dbReference type="GO" id="GO:0009736">
    <property type="term" value="P:cytokinin-activated signaling pathway"/>
    <property type="evidence" value="ECO:0007669"/>
    <property type="project" value="UniProtKB-KW"/>
</dbReference>
<evidence type="ECO:0000256" key="1">
    <source>
        <dbReference type="ARBA" id="ARBA00023012"/>
    </source>
</evidence>
<dbReference type="Proteomes" id="UP000238479">
    <property type="component" value="Chromosome 2"/>
</dbReference>
<dbReference type="PANTHER" id="PTHR28242">
    <property type="entry name" value="PHOSPHORELAY INTERMEDIATE PROTEIN YPD1"/>
    <property type="match status" value="1"/>
</dbReference>
<name>A0A2P6RNF7_ROSCH</name>
<comment type="function">
    <text evidence="2">Functions as a two-component phosphorelay mediators between cytokinin sensor histidine kinases and response regulators (B-type ARRs). Plays an important role in propagating cytokinin signal transduction.</text>
</comment>
<dbReference type="AlphaFoldDB" id="A0A2P6RNF7"/>
<dbReference type="InterPro" id="IPR045871">
    <property type="entry name" value="AHP1-5/YPD1"/>
</dbReference>
<dbReference type="GO" id="GO:0043424">
    <property type="term" value="F:protein histidine kinase binding"/>
    <property type="evidence" value="ECO:0007669"/>
    <property type="project" value="UniProtKB-UniRule"/>
</dbReference>
<organism evidence="3 4">
    <name type="scientific">Rosa chinensis</name>
    <name type="common">China rose</name>
    <dbReference type="NCBI Taxonomy" id="74649"/>
    <lineage>
        <taxon>Eukaryota</taxon>
        <taxon>Viridiplantae</taxon>
        <taxon>Streptophyta</taxon>
        <taxon>Embryophyta</taxon>
        <taxon>Tracheophyta</taxon>
        <taxon>Spermatophyta</taxon>
        <taxon>Magnoliopsida</taxon>
        <taxon>eudicotyledons</taxon>
        <taxon>Gunneridae</taxon>
        <taxon>Pentapetalae</taxon>
        <taxon>rosids</taxon>
        <taxon>fabids</taxon>
        <taxon>Rosales</taxon>
        <taxon>Rosaceae</taxon>
        <taxon>Rosoideae</taxon>
        <taxon>Rosoideae incertae sedis</taxon>
        <taxon>Rosa</taxon>
    </lineage>
</organism>
<reference evidence="3 4" key="1">
    <citation type="journal article" date="2018" name="Nat. Genet.">
        <title>The Rosa genome provides new insights in the design of modern roses.</title>
        <authorList>
            <person name="Bendahmane M."/>
        </authorList>
    </citation>
    <scope>NUCLEOTIDE SEQUENCE [LARGE SCALE GENOMIC DNA]</scope>
    <source>
        <strain evidence="4">cv. Old Blush</strain>
    </source>
</reference>
<keyword evidence="2" id="KW-0932">Cytokinin signaling pathway</keyword>
<dbReference type="Gramene" id="PRQ47965">
    <property type="protein sequence ID" value="PRQ47965"/>
    <property type="gene ID" value="RchiOBHm_Chr2g0105441"/>
</dbReference>